<keyword evidence="12" id="KW-0460">Magnesium</keyword>
<keyword evidence="18" id="KW-0238">DNA-binding</keyword>
<dbReference type="GO" id="GO:0046872">
    <property type="term" value="F:metal ion binding"/>
    <property type="evidence" value="ECO:0007669"/>
    <property type="project" value="UniProtKB-KW"/>
</dbReference>
<evidence type="ECO:0000256" key="7">
    <source>
        <dbReference type="ARBA" id="ARBA00022723"/>
    </source>
</evidence>
<keyword evidence="13" id="KW-0694">RNA-binding</keyword>
<keyword evidence="9" id="KW-0255">Endonuclease</keyword>
<dbReference type="GO" id="GO:0003887">
    <property type="term" value="F:DNA-directed DNA polymerase activity"/>
    <property type="evidence" value="ECO:0007669"/>
    <property type="project" value="UniProtKB-KW"/>
</dbReference>
<evidence type="ECO:0000256" key="13">
    <source>
        <dbReference type="ARBA" id="ARBA00022884"/>
    </source>
</evidence>
<keyword evidence="10" id="KW-0378">Hydrolase</keyword>
<evidence type="ECO:0000313" key="24">
    <source>
        <dbReference type="Proteomes" id="UP000324639"/>
    </source>
</evidence>
<keyword evidence="6" id="KW-0540">Nuclease</keyword>
<dbReference type="PANTHER" id="PTHR42648">
    <property type="entry name" value="TRANSPOSASE, PUTATIVE-RELATED"/>
    <property type="match status" value="1"/>
</dbReference>
<evidence type="ECO:0000256" key="10">
    <source>
        <dbReference type="ARBA" id="ARBA00022801"/>
    </source>
</evidence>
<accession>A0A9X9LBG2</accession>
<keyword evidence="19" id="KW-0233">DNA recombination</keyword>
<dbReference type="GO" id="GO:0006310">
    <property type="term" value="P:DNA recombination"/>
    <property type="evidence" value="ECO:0007669"/>
    <property type="project" value="UniProtKB-KW"/>
</dbReference>
<evidence type="ECO:0000256" key="4">
    <source>
        <dbReference type="ARBA" id="ARBA00022670"/>
    </source>
</evidence>
<evidence type="ECO:0000256" key="8">
    <source>
        <dbReference type="ARBA" id="ARBA00022741"/>
    </source>
</evidence>
<evidence type="ECO:0000313" key="23">
    <source>
        <dbReference type="EMBL" id="VCU41324.1"/>
    </source>
</evidence>
<evidence type="ECO:0000256" key="18">
    <source>
        <dbReference type="ARBA" id="ARBA00023125"/>
    </source>
</evidence>
<evidence type="ECO:0000256" key="11">
    <source>
        <dbReference type="ARBA" id="ARBA00022840"/>
    </source>
</evidence>
<proteinExistence type="predicted"/>
<evidence type="ECO:0000256" key="5">
    <source>
        <dbReference type="ARBA" id="ARBA00022695"/>
    </source>
</evidence>
<comment type="catalytic activity">
    <reaction evidence="20">
        <text>DNA(n) + a 2'-deoxyribonucleoside 5'-triphosphate = DNA(n+1) + diphosphate</text>
        <dbReference type="Rhea" id="RHEA:22508"/>
        <dbReference type="Rhea" id="RHEA-COMP:17339"/>
        <dbReference type="Rhea" id="RHEA-COMP:17340"/>
        <dbReference type="ChEBI" id="CHEBI:33019"/>
        <dbReference type="ChEBI" id="CHEBI:61560"/>
        <dbReference type="ChEBI" id="CHEBI:173112"/>
        <dbReference type="EC" id="2.7.7.49"/>
    </reaction>
</comment>
<evidence type="ECO:0000256" key="21">
    <source>
        <dbReference type="ARBA" id="ARBA00049244"/>
    </source>
</evidence>
<keyword evidence="16" id="KW-0239">DNA-directed DNA polymerase</keyword>
<dbReference type="AlphaFoldDB" id="A0A9X9LBG2"/>
<dbReference type="InterPro" id="IPR054722">
    <property type="entry name" value="PolX-like_BBD"/>
</dbReference>
<dbReference type="InterPro" id="IPR001584">
    <property type="entry name" value="Integrase_cat-core"/>
</dbReference>
<evidence type="ECO:0000256" key="6">
    <source>
        <dbReference type="ARBA" id="ARBA00022722"/>
    </source>
</evidence>
<evidence type="ECO:0000256" key="15">
    <source>
        <dbReference type="ARBA" id="ARBA00022918"/>
    </source>
</evidence>
<dbReference type="GO" id="GO:0003723">
    <property type="term" value="F:RNA binding"/>
    <property type="evidence" value="ECO:0007669"/>
    <property type="project" value="UniProtKB-KW"/>
</dbReference>
<dbReference type="GO" id="GO:0003677">
    <property type="term" value="F:DNA binding"/>
    <property type="evidence" value="ECO:0007669"/>
    <property type="project" value="UniProtKB-KW"/>
</dbReference>
<dbReference type="GO" id="GO:0003964">
    <property type="term" value="F:RNA-directed DNA polymerase activity"/>
    <property type="evidence" value="ECO:0007669"/>
    <property type="project" value="UniProtKB-KW"/>
</dbReference>
<comment type="catalytic activity">
    <reaction evidence="21">
        <text>DNA(n) + a 2'-deoxyribonucleoside 5'-triphosphate = DNA(n+1) + diphosphate</text>
        <dbReference type="Rhea" id="RHEA:22508"/>
        <dbReference type="Rhea" id="RHEA-COMP:17339"/>
        <dbReference type="Rhea" id="RHEA-COMP:17340"/>
        <dbReference type="ChEBI" id="CHEBI:33019"/>
        <dbReference type="ChEBI" id="CHEBI:61560"/>
        <dbReference type="ChEBI" id="CHEBI:173112"/>
        <dbReference type="EC" id="2.7.7.7"/>
    </reaction>
</comment>
<keyword evidence="3" id="KW-1188">Viral release from host cell</keyword>
<dbReference type="InterPro" id="IPR025724">
    <property type="entry name" value="GAG-pre-integrase_dom"/>
</dbReference>
<gene>
    <name evidence="23" type="ORF">BGT96224V316_LOCUS2565</name>
</gene>
<evidence type="ECO:0000256" key="14">
    <source>
        <dbReference type="ARBA" id="ARBA00022908"/>
    </source>
</evidence>
<dbReference type="EMBL" id="LR026987">
    <property type="protein sequence ID" value="VCU41324.1"/>
    <property type="molecule type" value="Genomic_DNA"/>
</dbReference>
<evidence type="ECO:0000256" key="17">
    <source>
        <dbReference type="ARBA" id="ARBA00023113"/>
    </source>
</evidence>
<evidence type="ECO:0000256" key="20">
    <source>
        <dbReference type="ARBA" id="ARBA00048173"/>
    </source>
</evidence>
<dbReference type="SUPFAM" id="SSF53098">
    <property type="entry name" value="Ribonuclease H-like"/>
    <property type="match status" value="1"/>
</dbReference>
<dbReference type="GO" id="GO:0032196">
    <property type="term" value="P:transposition"/>
    <property type="evidence" value="ECO:0007669"/>
    <property type="project" value="UniProtKB-KW"/>
</dbReference>
<reference evidence="23 24" key="1">
    <citation type="submission" date="2018-08" db="EMBL/GenBank/DDBJ databases">
        <authorList>
            <person name="Muller C M."/>
        </authorList>
    </citation>
    <scope>NUCLEOTIDE SEQUENCE [LARGE SCALE GENOMIC DNA]</scope>
</reference>
<dbReference type="GO" id="GO:0015074">
    <property type="term" value="P:DNA integration"/>
    <property type="evidence" value="ECO:0007669"/>
    <property type="project" value="UniProtKB-KW"/>
</dbReference>
<keyword evidence="8" id="KW-0547">Nucleotide-binding</keyword>
<keyword evidence="2" id="KW-0815">Transposition</keyword>
<sequence length="777" mass="87929">MLNGPSNWDQWISTIQKFALTQSIWAQIDPSSISRVPCLKYPEEPLITVVKPTARLITDLAIDELRIYEFLYNRYRTELQAYKDQQRSLAFIQEFIIKTVGNYYSTISDEHDVASELVLLKRRLQPSGWVQQKEILSKYQFILNSPDRTDITAWVTNWQKVFTDAKRIGLPEAQGLRPTQSFLESICRIDNSFSDYWTNKLEDEARSNLQGWEERFPDGIEISEIFERTQATKAANTSLNQASFAVYKGQNSTLNTQPESFTSSNDPCTSGPSSKKPACPCGWKHYFSECYYINKALRPNNFKPSLERQQKVDDFLKVPSNNAKVNAALKKANNFRQKQNSESYESSGQNLPSIQAVAAASTASTFSQPSLNCSNYPLKNSFILDSGSDGHICNEFSRFSNYFSKPSTAVAGSGQFDILGYGTVFMKISTGLFQLNNVAYIPSFHTSLASLTRLQSAGISWNPQTGCIFNSEKTICFTKKLYNQYVIEYNKFEPVITESSFSTKGSDIKSVTPTDITIWHERLGHPSSQVLEKVLKNNSILPSEIKKELENCEPCKLAKAKRVVSRTPPLSRARRPFYRIFVDLFSLPTSYNGKKVAFLVKDDYTKLILFYALSNSSAQELVGCIGNVQRFVKTQFSLDICVVHRDNDVSLQQEYQNFISDHGILDEPTAPYTPAQNGSAERSGGVISSKARTMRISSNLPQFLWPEIWKTAVFIYNRLPHRDSRLMSASTVLSSAQIEIDKKSWISPTEKMVILLQKNQQRAPSISTDLSVHHTYG</sequence>
<keyword evidence="7" id="KW-0479">Metal-binding</keyword>
<keyword evidence="15" id="KW-0695">RNA-directed DNA polymerase</keyword>
<name>A0A9X9LBG2_BLUGR</name>
<keyword evidence="17" id="KW-0917">Virion maturation</keyword>
<dbReference type="GO" id="GO:0005524">
    <property type="term" value="F:ATP binding"/>
    <property type="evidence" value="ECO:0007669"/>
    <property type="project" value="UniProtKB-KW"/>
</dbReference>
<dbReference type="Pfam" id="PF13976">
    <property type="entry name" value="gag_pre-integrs"/>
    <property type="match status" value="1"/>
</dbReference>
<evidence type="ECO:0000256" key="19">
    <source>
        <dbReference type="ARBA" id="ARBA00023172"/>
    </source>
</evidence>
<evidence type="ECO:0000256" key="16">
    <source>
        <dbReference type="ARBA" id="ARBA00022932"/>
    </source>
</evidence>
<dbReference type="GO" id="GO:0005634">
    <property type="term" value="C:nucleus"/>
    <property type="evidence" value="ECO:0007669"/>
    <property type="project" value="UniProtKB-ARBA"/>
</dbReference>
<keyword evidence="24" id="KW-1185">Reference proteome</keyword>
<dbReference type="Gene3D" id="3.30.420.10">
    <property type="entry name" value="Ribonuclease H-like superfamily/Ribonuclease H"/>
    <property type="match status" value="1"/>
</dbReference>
<evidence type="ECO:0000256" key="1">
    <source>
        <dbReference type="ARBA" id="ARBA00002180"/>
    </source>
</evidence>
<dbReference type="InterPro" id="IPR012337">
    <property type="entry name" value="RNaseH-like_sf"/>
</dbReference>
<dbReference type="PANTHER" id="PTHR42648:SF11">
    <property type="entry name" value="TRANSPOSON TY4-P GAG-POL POLYPROTEIN"/>
    <property type="match status" value="1"/>
</dbReference>
<evidence type="ECO:0000256" key="9">
    <source>
        <dbReference type="ARBA" id="ARBA00022759"/>
    </source>
</evidence>
<keyword evidence="4" id="KW-0645">Protease</keyword>
<dbReference type="PROSITE" id="PS50994">
    <property type="entry name" value="INTEGRASE"/>
    <property type="match status" value="1"/>
</dbReference>
<organism evidence="23 24">
    <name type="scientific">Blumeria graminis f. sp. tritici</name>
    <dbReference type="NCBI Taxonomy" id="62690"/>
    <lineage>
        <taxon>Eukaryota</taxon>
        <taxon>Fungi</taxon>
        <taxon>Dikarya</taxon>
        <taxon>Ascomycota</taxon>
        <taxon>Pezizomycotina</taxon>
        <taxon>Leotiomycetes</taxon>
        <taxon>Erysiphales</taxon>
        <taxon>Erysiphaceae</taxon>
        <taxon>Blumeria</taxon>
    </lineage>
</organism>
<dbReference type="GO" id="GO:0008233">
    <property type="term" value="F:peptidase activity"/>
    <property type="evidence" value="ECO:0007669"/>
    <property type="project" value="UniProtKB-KW"/>
</dbReference>
<keyword evidence="11" id="KW-0067">ATP-binding</keyword>
<feature type="domain" description="Integrase catalytic" evidence="22">
    <location>
        <begin position="572"/>
        <end position="737"/>
    </location>
</feature>
<keyword evidence="5" id="KW-0548">Nucleotidyltransferase</keyword>
<evidence type="ECO:0000256" key="2">
    <source>
        <dbReference type="ARBA" id="ARBA00022578"/>
    </source>
</evidence>
<dbReference type="Pfam" id="PF22936">
    <property type="entry name" value="Pol_BBD"/>
    <property type="match status" value="1"/>
</dbReference>
<dbReference type="GO" id="GO:0006508">
    <property type="term" value="P:proteolysis"/>
    <property type="evidence" value="ECO:0007669"/>
    <property type="project" value="UniProtKB-KW"/>
</dbReference>
<comment type="function">
    <text evidence="1">The aspartyl protease (PR) mediates the proteolytic cleavages of the Gag and Gag-Pol polyproteins after assembly of the VLP.</text>
</comment>
<evidence type="ECO:0000259" key="22">
    <source>
        <dbReference type="PROSITE" id="PS50994"/>
    </source>
</evidence>
<keyword evidence="14" id="KW-0229">DNA integration</keyword>
<protein>
    <submittedName>
        <fullName evidence="23">Bgt-20207</fullName>
    </submittedName>
</protein>
<keyword evidence="16" id="KW-0808">Transferase</keyword>
<dbReference type="InterPro" id="IPR039537">
    <property type="entry name" value="Retrotran_Ty1/copia-like"/>
</dbReference>
<evidence type="ECO:0000256" key="3">
    <source>
        <dbReference type="ARBA" id="ARBA00022612"/>
    </source>
</evidence>
<dbReference type="GO" id="GO:0004519">
    <property type="term" value="F:endonuclease activity"/>
    <property type="evidence" value="ECO:0007669"/>
    <property type="project" value="UniProtKB-KW"/>
</dbReference>
<dbReference type="InterPro" id="IPR036397">
    <property type="entry name" value="RNaseH_sf"/>
</dbReference>
<dbReference type="Proteomes" id="UP000324639">
    <property type="component" value="Chromosome Bgt_-04"/>
</dbReference>
<evidence type="ECO:0000256" key="12">
    <source>
        <dbReference type="ARBA" id="ARBA00022842"/>
    </source>
</evidence>